<protein>
    <recommendedName>
        <fullName evidence="3">Phosphatidylethanolamine-binding protein</fullName>
    </recommendedName>
</protein>
<dbReference type="Gene3D" id="3.90.280.10">
    <property type="entry name" value="PEBP-like"/>
    <property type="match status" value="1"/>
</dbReference>
<dbReference type="InterPro" id="IPR035810">
    <property type="entry name" value="PEBP_euk"/>
</dbReference>
<dbReference type="AlphaFoldDB" id="A0A9P0A857"/>
<dbReference type="SUPFAM" id="SSF49777">
    <property type="entry name" value="PEBP-like"/>
    <property type="match status" value="1"/>
</dbReference>
<dbReference type="InterPro" id="IPR036610">
    <property type="entry name" value="PEBP-like_sf"/>
</dbReference>
<dbReference type="Pfam" id="PF01161">
    <property type="entry name" value="PBP"/>
    <property type="match status" value="1"/>
</dbReference>
<dbReference type="InterPro" id="IPR008914">
    <property type="entry name" value="PEBP"/>
</dbReference>
<sequence length="277" mass="31588">MEEKTLRSSMTPLLKAVKLSRLFSLFYLSQISIAMAPNDEYKTRESIRSTLRKHFVIPDVLSVAPNAYASVQYSTFTVNMGNKVDPRYAQHTPSVWWPTEEGGLYTLMMVDADVPNRRNPQYRCRQHWLVVNIPRVDIYNGKTLTEYIGPIAPKNSGLHRVVFLMFRQKGPIEPDEPLITVINRGPNIRTRFLPRNFSAKYSLSDPIAVNFFQVGFPIYQNKEERHSWVRKGITPPRHYVSVTNSTAPRSTPPAENIFGATDYTIVVNGDAVTVPQT</sequence>
<keyword evidence="2" id="KW-1185">Reference proteome</keyword>
<organism evidence="1 2">
    <name type="scientific">Bemisia tabaci</name>
    <name type="common">Sweetpotato whitefly</name>
    <name type="synonym">Aleurodes tabaci</name>
    <dbReference type="NCBI Taxonomy" id="7038"/>
    <lineage>
        <taxon>Eukaryota</taxon>
        <taxon>Metazoa</taxon>
        <taxon>Ecdysozoa</taxon>
        <taxon>Arthropoda</taxon>
        <taxon>Hexapoda</taxon>
        <taxon>Insecta</taxon>
        <taxon>Pterygota</taxon>
        <taxon>Neoptera</taxon>
        <taxon>Paraneoptera</taxon>
        <taxon>Hemiptera</taxon>
        <taxon>Sternorrhyncha</taxon>
        <taxon>Aleyrodoidea</taxon>
        <taxon>Aleyrodidae</taxon>
        <taxon>Aleyrodinae</taxon>
        <taxon>Bemisia</taxon>
    </lineage>
</organism>
<evidence type="ECO:0000313" key="2">
    <source>
        <dbReference type="Proteomes" id="UP001152759"/>
    </source>
</evidence>
<evidence type="ECO:0000313" key="1">
    <source>
        <dbReference type="EMBL" id="CAH0386242.1"/>
    </source>
</evidence>
<dbReference type="EMBL" id="OU963864">
    <property type="protein sequence ID" value="CAH0386242.1"/>
    <property type="molecule type" value="Genomic_DNA"/>
</dbReference>
<reference evidence="1" key="1">
    <citation type="submission" date="2021-12" db="EMBL/GenBank/DDBJ databases">
        <authorList>
            <person name="King R."/>
        </authorList>
    </citation>
    <scope>NUCLEOTIDE SEQUENCE</scope>
</reference>
<proteinExistence type="predicted"/>
<dbReference type="Proteomes" id="UP001152759">
    <property type="component" value="Chromosome 3"/>
</dbReference>
<evidence type="ECO:0008006" key="3">
    <source>
        <dbReference type="Google" id="ProtNLM"/>
    </source>
</evidence>
<dbReference type="PANTHER" id="PTHR11362:SF82">
    <property type="entry name" value="PHOSPHATIDYLETHANOLAMINE-BINDING PROTEIN 4"/>
    <property type="match status" value="1"/>
</dbReference>
<gene>
    <name evidence="1" type="ORF">BEMITA_LOCUS5389</name>
</gene>
<dbReference type="CDD" id="cd00866">
    <property type="entry name" value="PEBP_euk"/>
    <property type="match status" value="1"/>
</dbReference>
<dbReference type="PANTHER" id="PTHR11362">
    <property type="entry name" value="PHOSPHATIDYLETHANOLAMINE-BINDING PROTEIN"/>
    <property type="match status" value="1"/>
</dbReference>
<name>A0A9P0A857_BEMTA</name>
<accession>A0A9P0A857</accession>